<evidence type="ECO:0000313" key="1">
    <source>
        <dbReference type="EMBL" id="MDC7136426.1"/>
    </source>
</evidence>
<reference evidence="1 2" key="1">
    <citation type="submission" date="2023-01" db="EMBL/GenBank/DDBJ databases">
        <title>Exploring GABA producing Bacteroides strains toward improving mental health.</title>
        <authorList>
            <person name="Yousuf B."/>
            <person name="Bouhlel N.E."/>
            <person name="Mottawea W."/>
            <person name="Hammami R."/>
        </authorList>
    </citation>
    <scope>NUCLEOTIDE SEQUENCE [LARGE SCALE GENOMIC DNA]</scope>
    <source>
        <strain evidence="1 2">UO.H1054</strain>
    </source>
</reference>
<comment type="caution">
    <text evidence="1">The sequence shown here is derived from an EMBL/GenBank/DDBJ whole genome shotgun (WGS) entry which is preliminary data.</text>
</comment>
<protein>
    <submittedName>
        <fullName evidence="1">Uncharacterized protein</fullName>
    </submittedName>
</protein>
<name>A0ABT5H758_9BACE</name>
<keyword evidence="2" id="KW-1185">Reference proteome</keyword>
<dbReference type="Proteomes" id="UP001215398">
    <property type="component" value="Unassembled WGS sequence"/>
</dbReference>
<proteinExistence type="predicted"/>
<dbReference type="RefSeq" id="WP_017142534.1">
    <property type="nucleotide sequence ID" value="NZ_CP059856.1"/>
</dbReference>
<accession>A0ABT5H758</accession>
<evidence type="ECO:0000313" key="2">
    <source>
        <dbReference type="Proteomes" id="UP001215398"/>
    </source>
</evidence>
<gene>
    <name evidence="1" type="ORF">PQG98_08735</name>
</gene>
<sequence length="91" mass="10268">MDNSMELEAYKAELAREILMSNSRQLLDKVKMVLHGESSVNINTVKEDCVPYTPRTKSEVLDDLKEACEEARLIREGKAKGISAEDLLNEL</sequence>
<organism evidence="1 2">
    <name type="scientific">Bacteroides zhangwenhongii</name>
    <dbReference type="NCBI Taxonomy" id="2650157"/>
    <lineage>
        <taxon>Bacteria</taxon>
        <taxon>Pseudomonadati</taxon>
        <taxon>Bacteroidota</taxon>
        <taxon>Bacteroidia</taxon>
        <taxon>Bacteroidales</taxon>
        <taxon>Bacteroidaceae</taxon>
        <taxon>Bacteroides</taxon>
    </lineage>
</organism>
<dbReference type="EMBL" id="JAQPYS010000053">
    <property type="protein sequence ID" value="MDC7136426.1"/>
    <property type="molecule type" value="Genomic_DNA"/>
</dbReference>